<reference evidence="1" key="1">
    <citation type="submission" date="2020-11" db="EMBL/GenBank/DDBJ databases">
        <authorList>
            <person name="Davenport K.M."/>
            <person name="Bickhart D.M."/>
            <person name="Smith T.P.L."/>
            <person name="Murdoch B.M."/>
            <person name="Rosen B.D."/>
        </authorList>
    </citation>
    <scope>NUCLEOTIDE SEQUENCE [LARGE SCALE GENOMIC DNA]</scope>
    <source>
        <strain evidence="1">OAR_USU_Benz2616</strain>
    </source>
</reference>
<dbReference type="Ensembl" id="ENSOART00020067447.1">
    <property type="protein sequence ID" value="ENSOARP00020047143.1"/>
    <property type="gene ID" value="ENSOARG00020026763.1"/>
</dbReference>
<accession>A0AC11DPL1</accession>
<evidence type="ECO:0000313" key="1">
    <source>
        <dbReference type="Ensembl" id="ENSOARP00020047143.1"/>
    </source>
</evidence>
<name>A0AC11DPL1_SHEEP</name>
<reference evidence="1" key="3">
    <citation type="submission" date="2025-09" db="UniProtKB">
        <authorList>
            <consortium name="Ensembl"/>
        </authorList>
    </citation>
    <scope>IDENTIFICATION</scope>
</reference>
<sequence>MRNAGLHEAQARIKIARRNINNLRYADDITLMAESETLKSLLMKVKKKSEKVGLKLNIEKTKIMASGPITSSQIDGETMETVRDFSSGGSKITADGEFSHEIKRRLLLGRKAVTNLDSILKSRDITLPTKVHLVNAMVVLLVTYGCESWTIKKAERQRIDAFELRWWRRLLRVPWTARRSNQSILKEINPGISLEGMMVKLKLQYFGHLMRRVDSLEKTLMLGGIGGRRRRGRQRMRWLDGIADSMDVNLSELQELVMDREAWCAAIHGVAKSRT</sequence>
<reference evidence="1" key="2">
    <citation type="submission" date="2025-08" db="UniProtKB">
        <authorList>
            <consortium name="Ensembl"/>
        </authorList>
    </citation>
    <scope>IDENTIFICATION</scope>
</reference>
<organism evidence="1">
    <name type="scientific">Ovis aries</name>
    <name type="common">Sheep</name>
    <dbReference type="NCBI Taxonomy" id="9940"/>
    <lineage>
        <taxon>Eukaryota</taxon>
        <taxon>Metazoa</taxon>
        <taxon>Chordata</taxon>
        <taxon>Craniata</taxon>
        <taxon>Vertebrata</taxon>
        <taxon>Euteleostomi</taxon>
        <taxon>Mammalia</taxon>
        <taxon>Eutheria</taxon>
        <taxon>Laurasiatheria</taxon>
        <taxon>Artiodactyla</taxon>
        <taxon>Ruminantia</taxon>
        <taxon>Pecora</taxon>
        <taxon>Bovidae</taxon>
        <taxon>Caprinae</taxon>
        <taxon>Ovis</taxon>
    </lineage>
</organism>
<proteinExistence type="predicted"/>
<protein>
    <submittedName>
        <fullName evidence="1">Uncharacterized protein</fullName>
    </submittedName>
</protein>